<evidence type="ECO:0000313" key="2">
    <source>
        <dbReference type="EMBL" id="GIJ04304.1"/>
    </source>
</evidence>
<evidence type="ECO:0000256" key="1">
    <source>
        <dbReference type="SAM" id="Phobius"/>
    </source>
</evidence>
<name>A0A8J4DKI0_9ACTN</name>
<evidence type="ECO:0000313" key="3">
    <source>
        <dbReference type="Proteomes" id="UP000652013"/>
    </source>
</evidence>
<dbReference type="AlphaFoldDB" id="A0A8J4DKI0"/>
<keyword evidence="1" id="KW-1133">Transmembrane helix</keyword>
<keyword evidence="1" id="KW-0812">Transmembrane</keyword>
<sequence>MSADEDRGLDLLFGAAPEAEEAPAEEDAPRRAGGVGWWVKNALAIALLTAAAVGGMRLVGVRLPVVLLAAGFVALRALWLIVAAVAPPPAPRAAARTSPADNEGHYRFSSGDALRTAVRRWENRLQGPADAARFSRNVLPVLAELADERLRQRHGLTRASDPQRARALLGEPLWRLLDDPHRKPPKAKEWAAHVQALEKL</sequence>
<keyword evidence="1" id="KW-0472">Membrane</keyword>
<feature type="transmembrane region" description="Helical" evidence="1">
    <location>
        <begin position="38"/>
        <end position="59"/>
    </location>
</feature>
<reference evidence="2" key="1">
    <citation type="submission" date="2021-01" db="EMBL/GenBank/DDBJ databases">
        <title>Whole genome shotgun sequence of Spirilliplanes yamanashiensis NBRC 15828.</title>
        <authorList>
            <person name="Komaki H."/>
            <person name="Tamura T."/>
        </authorList>
    </citation>
    <scope>NUCLEOTIDE SEQUENCE</scope>
    <source>
        <strain evidence="2">NBRC 15828</strain>
    </source>
</reference>
<comment type="caution">
    <text evidence="2">The sequence shown here is derived from an EMBL/GenBank/DDBJ whole genome shotgun (WGS) entry which is preliminary data.</text>
</comment>
<protein>
    <submittedName>
        <fullName evidence="2">Uncharacterized protein</fullName>
    </submittedName>
</protein>
<gene>
    <name evidence="2" type="ORF">Sya03_36560</name>
</gene>
<accession>A0A8J4DKI0</accession>
<feature type="transmembrane region" description="Helical" evidence="1">
    <location>
        <begin position="65"/>
        <end position="86"/>
    </location>
</feature>
<dbReference type="Proteomes" id="UP000652013">
    <property type="component" value="Unassembled WGS sequence"/>
</dbReference>
<proteinExistence type="predicted"/>
<dbReference type="RefSeq" id="WP_203939518.1">
    <property type="nucleotide sequence ID" value="NZ_BAAAGJ010000002.1"/>
</dbReference>
<organism evidence="2 3">
    <name type="scientific">Spirilliplanes yamanashiensis</name>
    <dbReference type="NCBI Taxonomy" id="42233"/>
    <lineage>
        <taxon>Bacteria</taxon>
        <taxon>Bacillati</taxon>
        <taxon>Actinomycetota</taxon>
        <taxon>Actinomycetes</taxon>
        <taxon>Micromonosporales</taxon>
        <taxon>Micromonosporaceae</taxon>
        <taxon>Spirilliplanes</taxon>
    </lineage>
</organism>
<keyword evidence="3" id="KW-1185">Reference proteome</keyword>
<dbReference type="EMBL" id="BOOY01000026">
    <property type="protein sequence ID" value="GIJ04304.1"/>
    <property type="molecule type" value="Genomic_DNA"/>
</dbReference>